<reference evidence="3" key="2">
    <citation type="journal article" date="2008" name="Nucleic Acids Res.">
        <title>The rice annotation project database (RAP-DB): 2008 update.</title>
        <authorList>
            <consortium name="The rice annotation project (RAP)"/>
        </authorList>
    </citation>
    <scope>GENOME REANNOTATION</scope>
    <source>
        <strain evidence="3">cv. Nipponbare</strain>
    </source>
</reference>
<dbReference type="EMBL" id="AP008209">
    <property type="protein sequence ID" value="BAF11885.1"/>
    <property type="molecule type" value="Genomic_DNA"/>
</dbReference>
<proteinExistence type="predicted"/>
<name>Q0DSA3_ORYSJ</name>
<dbReference type="Proteomes" id="UP000000763">
    <property type="component" value="Chromosome 3"/>
</dbReference>
<evidence type="ECO:0000313" key="2">
    <source>
        <dbReference type="EMBL" id="BAF11885.1"/>
    </source>
</evidence>
<sequence length="99" mass="10755">MDCLHSSSRRRPPPPLSTPVAATLPHRRPPPSNSLSRCSLALAKRRIQRLRARHRRIRLVIRRACGWGDGAAWAGAAACSGMGRRSGVRASIAALRTAL</sequence>
<evidence type="ECO:0000313" key="3">
    <source>
        <dbReference type="Proteomes" id="UP000000763"/>
    </source>
</evidence>
<protein>
    <submittedName>
        <fullName evidence="2">Os03g0323100 protein</fullName>
    </submittedName>
</protein>
<reference evidence="2 3" key="1">
    <citation type="journal article" date="2005" name="Nature">
        <title>The map-based sequence of the rice genome.</title>
        <authorList>
            <consortium name="International rice genome sequencing project (IRGSP)"/>
            <person name="Matsumoto T."/>
            <person name="Wu J."/>
            <person name="Kanamori H."/>
            <person name="Katayose Y."/>
            <person name="Fujisawa M."/>
            <person name="Namiki N."/>
            <person name="Mizuno H."/>
            <person name="Yamamoto K."/>
            <person name="Antonio B.A."/>
            <person name="Baba T."/>
            <person name="Sakata K."/>
            <person name="Nagamura Y."/>
            <person name="Aoki H."/>
            <person name="Arikawa K."/>
            <person name="Arita K."/>
            <person name="Bito T."/>
            <person name="Chiden Y."/>
            <person name="Fujitsuka N."/>
            <person name="Fukunaka R."/>
            <person name="Hamada M."/>
            <person name="Harada C."/>
            <person name="Hayashi A."/>
            <person name="Hijishita S."/>
            <person name="Honda M."/>
            <person name="Hosokawa S."/>
            <person name="Ichikawa Y."/>
            <person name="Idonuma A."/>
            <person name="Iijima M."/>
            <person name="Ikeda M."/>
            <person name="Ikeno M."/>
            <person name="Ito K."/>
            <person name="Ito S."/>
            <person name="Ito T."/>
            <person name="Ito Y."/>
            <person name="Ito Y."/>
            <person name="Iwabuchi A."/>
            <person name="Kamiya K."/>
            <person name="Karasawa W."/>
            <person name="Kurita K."/>
            <person name="Katagiri S."/>
            <person name="Kikuta A."/>
            <person name="Kobayashi H."/>
            <person name="Kobayashi N."/>
            <person name="Machita K."/>
            <person name="Maehara T."/>
            <person name="Masukawa M."/>
            <person name="Mizubayashi T."/>
            <person name="Mukai Y."/>
            <person name="Nagasaki H."/>
            <person name="Nagata Y."/>
            <person name="Naito S."/>
            <person name="Nakashima M."/>
            <person name="Nakama Y."/>
            <person name="Nakamichi Y."/>
            <person name="Nakamura M."/>
            <person name="Meguro A."/>
            <person name="Negishi M."/>
            <person name="Ohta I."/>
            <person name="Ohta T."/>
            <person name="Okamoto M."/>
            <person name="Ono N."/>
            <person name="Saji S."/>
            <person name="Sakaguchi M."/>
            <person name="Sakai K."/>
            <person name="Shibata M."/>
            <person name="Shimokawa T."/>
            <person name="Song J."/>
            <person name="Takazaki Y."/>
            <person name="Terasawa K."/>
            <person name="Tsugane M."/>
            <person name="Tsuji K."/>
            <person name="Ueda S."/>
            <person name="Waki K."/>
            <person name="Yamagata H."/>
            <person name="Yamamoto M."/>
            <person name="Yamamoto S."/>
            <person name="Yamane H."/>
            <person name="Yoshiki S."/>
            <person name="Yoshihara R."/>
            <person name="Yukawa K."/>
            <person name="Zhong H."/>
            <person name="Yano M."/>
            <person name="Yuan Q."/>
            <person name="Ouyang S."/>
            <person name="Liu J."/>
            <person name="Jones K.M."/>
            <person name="Gansberger K."/>
            <person name="Moffat K."/>
            <person name="Hill J."/>
            <person name="Bera J."/>
            <person name="Fadrosh D."/>
            <person name="Jin S."/>
            <person name="Johri S."/>
            <person name="Kim M."/>
            <person name="Overton L."/>
            <person name="Reardon M."/>
            <person name="Tsitrin T."/>
            <person name="Vuong H."/>
            <person name="Weaver B."/>
            <person name="Ciecko A."/>
            <person name="Tallon L."/>
            <person name="Jackson J."/>
            <person name="Pai G."/>
            <person name="Aken S.V."/>
            <person name="Utterback T."/>
            <person name="Reidmuller S."/>
            <person name="Feldblyum T."/>
            <person name="Hsiao J."/>
            <person name="Zismann V."/>
            <person name="Iobst S."/>
            <person name="de Vazeille A.R."/>
            <person name="Buell C.R."/>
            <person name="Ying K."/>
            <person name="Li Y."/>
            <person name="Lu T."/>
            <person name="Huang Y."/>
            <person name="Zhao Q."/>
            <person name="Feng Q."/>
            <person name="Zhang L."/>
            <person name="Zhu J."/>
            <person name="Weng Q."/>
            <person name="Mu J."/>
            <person name="Lu Y."/>
            <person name="Fan D."/>
            <person name="Liu Y."/>
            <person name="Guan J."/>
            <person name="Zhang Y."/>
            <person name="Yu S."/>
            <person name="Liu X."/>
            <person name="Zhang Y."/>
            <person name="Hong G."/>
            <person name="Han B."/>
            <person name="Choisne N."/>
            <person name="Demange N."/>
            <person name="Orjeda G."/>
            <person name="Samain S."/>
            <person name="Cattolico L."/>
            <person name="Pelletier E."/>
            <person name="Couloux A."/>
            <person name="Segurens B."/>
            <person name="Wincker P."/>
            <person name="D'Hont A."/>
            <person name="Scarpelli C."/>
            <person name="Weissenbach J."/>
            <person name="Salanoubat M."/>
            <person name="Quetier F."/>
            <person name="Yu Y."/>
            <person name="Kim H.R."/>
            <person name="Rambo T."/>
            <person name="Currie J."/>
            <person name="Collura K."/>
            <person name="Luo M."/>
            <person name="Yang T."/>
            <person name="Ammiraju J.S.S."/>
            <person name="Engler F."/>
            <person name="Soderlund C."/>
            <person name="Wing R.A."/>
            <person name="Palmer L.E."/>
            <person name="de la Bastide M."/>
            <person name="Spiegel L."/>
            <person name="Nascimento L."/>
            <person name="Zutavern T."/>
            <person name="O'Shaughnessy A."/>
            <person name="Dike S."/>
            <person name="Dedhia N."/>
            <person name="Preston R."/>
            <person name="Balija V."/>
            <person name="McCombie W.R."/>
            <person name="Chow T."/>
            <person name="Chen H."/>
            <person name="Chung M."/>
            <person name="Chen C."/>
            <person name="Shaw J."/>
            <person name="Wu H."/>
            <person name="Hsiao K."/>
            <person name="Chao Y."/>
            <person name="Chu M."/>
            <person name="Cheng C."/>
            <person name="Hour A."/>
            <person name="Lee P."/>
            <person name="Lin S."/>
            <person name="Lin Y."/>
            <person name="Liou J."/>
            <person name="Liu S."/>
            <person name="Hsing Y."/>
            <person name="Raghuvanshi S."/>
            <person name="Mohanty A."/>
            <person name="Bharti A.K."/>
            <person name="Gaur A."/>
            <person name="Gupta V."/>
            <person name="Kumar D."/>
            <person name="Ravi V."/>
            <person name="Vij S."/>
            <person name="Kapur A."/>
            <person name="Khurana P."/>
            <person name="Khurana P."/>
            <person name="Khurana J.P."/>
            <person name="Tyagi A.K."/>
            <person name="Gaikwad K."/>
            <person name="Singh A."/>
            <person name="Dalal V."/>
            <person name="Srivastava S."/>
            <person name="Dixit A."/>
            <person name="Pal A.K."/>
            <person name="Ghazi I.A."/>
            <person name="Yadav M."/>
            <person name="Pandit A."/>
            <person name="Bhargava A."/>
            <person name="Sureshbabu K."/>
            <person name="Batra K."/>
            <person name="Sharma T.R."/>
            <person name="Mohapatra T."/>
            <person name="Singh N.K."/>
            <person name="Messing J."/>
            <person name="Nelson A.B."/>
            <person name="Fuks G."/>
            <person name="Kavchok S."/>
            <person name="Keizer G."/>
            <person name="Linton E."/>
            <person name="Llaca V."/>
            <person name="Song R."/>
            <person name="Tanyolac B."/>
            <person name="Young S."/>
            <person name="Ho-Il K."/>
            <person name="Hahn J.H."/>
            <person name="Sangsakoo G."/>
            <person name="Vanavichit A."/>
            <person name="de Mattos Luiz.A.T."/>
            <person name="Zimmer P.D."/>
            <person name="Malone G."/>
            <person name="Dellagostin O."/>
            <person name="de Oliveira A.C."/>
            <person name="Bevan M."/>
            <person name="Bancroft I."/>
            <person name="Minx P."/>
            <person name="Cordum H."/>
            <person name="Wilson R."/>
            <person name="Cheng Z."/>
            <person name="Jin W."/>
            <person name="Jiang J."/>
            <person name="Leong S.A."/>
            <person name="Iwama H."/>
            <person name="Gojobori T."/>
            <person name="Itoh T."/>
            <person name="Niimura Y."/>
            <person name="Fujii Y."/>
            <person name="Habara T."/>
            <person name="Sakai H."/>
            <person name="Sato Y."/>
            <person name="Wilson G."/>
            <person name="Kumar K."/>
            <person name="McCouch S."/>
            <person name="Juretic N."/>
            <person name="Hoen D."/>
            <person name="Wright S."/>
            <person name="Bruskiewich R."/>
            <person name="Bureau T."/>
            <person name="Miyao A."/>
            <person name="Hirochika H."/>
            <person name="Nishikawa T."/>
            <person name="Kadowaki K."/>
            <person name="Sugiura M."/>
            <person name="Burr B."/>
            <person name="Sasaki T."/>
        </authorList>
    </citation>
    <scope>NUCLEOTIDE SEQUENCE [LARGE SCALE GENOMIC DNA]</scope>
    <source>
        <strain evidence="3">cv. Nipponbare</strain>
    </source>
</reference>
<dbReference type="KEGG" id="dosa:Os03g0323100"/>
<feature type="region of interest" description="Disordered" evidence="1">
    <location>
        <begin position="1"/>
        <end position="36"/>
    </location>
</feature>
<evidence type="ECO:0000256" key="1">
    <source>
        <dbReference type="SAM" id="MobiDB-lite"/>
    </source>
</evidence>
<organism evidence="2 3">
    <name type="scientific">Oryza sativa subsp. japonica</name>
    <name type="common">Rice</name>
    <dbReference type="NCBI Taxonomy" id="39947"/>
    <lineage>
        <taxon>Eukaryota</taxon>
        <taxon>Viridiplantae</taxon>
        <taxon>Streptophyta</taxon>
        <taxon>Embryophyta</taxon>
        <taxon>Tracheophyta</taxon>
        <taxon>Spermatophyta</taxon>
        <taxon>Magnoliopsida</taxon>
        <taxon>Liliopsida</taxon>
        <taxon>Poales</taxon>
        <taxon>Poaceae</taxon>
        <taxon>BOP clade</taxon>
        <taxon>Oryzoideae</taxon>
        <taxon>Oryzeae</taxon>
        <taxon>Oryzinae</taxon>
        <taxon>Oryza</taxon>
        <taxon>Oryza sativa</taxon>
    </lineage>
</organism>
<accession>Q0DSA3</accession>
<dbReference type="AlphaFoldDB" id="Q0DSA3"/>
<gene>
    <name evidence="2" type="ordered locus">Os03g0323100</name>
</gene>